<evidence type="ECO:0000256" key="1">
    <source>
        <dbReference type="SAM" id="MobiDB-lite"/>
    </source>
</evidence>
<keyword evidence="3" id="KW-1185">Reference proteome</keyword>
<accession>J3LQS6</accession>
<reference evidence="2" key="1">
    <citation type="journal article" date="2013" name="Nat. Commun.">
        <title>Whole-genome sequencing of Oryza brachyantha reveals mechanisms underlying Oryza genome evolution.</title>
        <authorList>
            <person name="Chen J."/>
            <person name="Huang Q."/>
            <person name="Gao D."/>
            <person name="Wang J."/>
            <person name="Lang Y."/>
            <person name="Liu T."/>
            <person name="Li B."/>
            <person name="Bai Z."/>
            <person name="Luis Goicoechea J."/>
            <person name="Liang C."/>
            <person name="Chen C."/>
            <person name="Zhang W."/>
            <person name="Sun S."/>
            <person name="Liao Y."/>
            <person name="Zhang X."/>
            <person name="Yang L."/>
            <person name="Song C."/>
            <person name="Wang M."/>
            <person name="Shi J."/>
            <person name="Liu G."/>
            <person name="Liu J."/>
            <person name="Zhou H."/>
            <person name="Zhou W."/>
            <person name="Yu Q."/>
            <person name="An N."/>
            <person name="Chen Y."/>
            <person name="Cai Q."/>
            <person name="Wang B."/>
            <person name="Liu B."/>
            <person name="Min J."/>
            <person name="Huang Y."/>
            <person name="Wu H."/>
            <person name="Li Z."/>
            <person name="Zhang Y."/>
            <person name="Yin Y."/>
            <person name="Song W."/>
            <person name="Jiang J."/>
            <person name="Jackson S.A."/>
            <person name="Wing R.A."/>
            <person name="Wang J."/>
            <person name="Chen M."/>
        </authorList>
    </citation>
    <scope>NUCLEOTIDE SEQUENCE [LARGE SCALE GENOMIC DNA]</scope>
    <source>
        <strain evidence="2">cv. IRGC 101232</strain>
    </source>
</reference>
<dbReference type="Gramene" id="OB03G34020.1">
    <property type="protein sequence ID" value="OB03G34020.1"/>
    <property type="gene ID" value="OB03G34020"/>
</dbReference>
<reference evidence="2" key="2">
    <citation type="submission" date="2013-04" db="UniProtKB">
        <authorList>
            <consortium name="EnsemblPlants"/>
        </authorList>
    </citation>
    <scope>IDENTIFICATION</scope>
</reference>
<evidence type="ECO:0000313" key="2">
    <source>
        <dbReference type="EnsemblPlants" id="OB03G34020.1"/>
    </source>
</evidence>
<organism evidence="2">
    <name type="scientific">Oryza brachyantha</name>
    <name type="common">malo sina</name>
    <dbReference type="NCBI Taxonomy" id="4533"/>
    <lineage>
        <taxon>Eukaryota</taxon>
        <taxon>Viridiplantae</taxon>
        <taxon>Streptophyta</taxon>
        <taxon>Embryophyta</taxon>
        <taxon>Tracheophyta</taxon>
        <taxon>Spermatophyta</taxon>
        <taxon>Magnoliopsida</taxon>
        <taxon>Liliopsida</taxon>
        <taxon>Poales</taxon>
        <taxon>Poaceae</taxon>
        <taxon>BOP clade</taxon>
        <taxon>Oryzoideae</taxon>
        <taxon>Oryzeae</taxon>
        <taxon>Oryzinae</taxon>
        <taxon>Oryza</taxon>
    </lineage>
</organism>
<dbReference type="EnsemblPlants" id="OB03G34020.1">
    <property type="protein sequence ID" value="OB03G34020.1"/>
    <property type="gene ID" value="OB03G34020"/>
</dbReference>
<feature type="region of interest" description="Disordered" evidence="1">
    <location>
        <begin position="86"/>
        <end position="115"/>
    </location>
</feature>
<protein>
    <submittedName>
        <fullName evidence="2">Uncharacterized protein</fullName>
    </submittedName>
</protein>
<proteinExistence type="predicted"/>
<evidence type="ECO:0000313" key="3">
    <source>
        <dbReference type="Proteomes" id="UP000006038"/>
    </source>
</evidence>
<name>J3LQS6_ORYBR</name>
<dbReference type="Proteomes" id="UP000006038">
    <property type="component" value="Chromosome 3"/>
</dbReference>
<sequence length="115" mass="12806">MESLASGSSSVSLDKVALRLQEVPTRHGEELGEVAKMSASQALAITKSLYPRVELNTVTEGLATNYEPDDVLRLVNEAQVAVESIDGVRFHKSQSNPGRRRTREDQNRSQRKTRR</sequence>
<dbReference type="AlphaFoldDB" id="J3LQS6"/>
<dbReference type="HOGENOM" id="CLU_2112653_0_0_1"/>